<reference evidence="6" key="3">
    <citation type="submission" date="2021-01" db="EMBL/GenBank/DDBJ databases">
        <title>Phytophthora aleatoria, a newly-described species from Pinus radiata is distinct from Phytophthora cactorum isolates based on comparative genomics.</title>
        <authorList>
            <person name="Mcdougal R."/>
            <person name="Panda P."/>
            <person name="Williams N."/>
            <person name="Studholme D.J."/>
        </authorList>
    </citation>
    <scope>NUCLEOTIDE SEQUENCE</scope>
    <source>
        <strain evidence="6">NZFS 3830</strain>
    </source>
</reference>
<evidence type="ECO:0000313" key="8">
    <source>
        <dbReference type="Proteomes" id="UP000251314"/>
    </source>
</evidence>
<evidence type="ECO:0008006" key="9">
    <source>
        <dbReference type="Google" id="ProtNLM"/>
    </source>
</evidence>
<sequence>MESLHCDDFKLQICPLVWRHVQIRLSLEQHWTKRHDVLVLSVTRSRRRPLSSDRVLIEQISLDSSTRLVSPTSRDLRRLRFTLQYGGIRHHFQAPDESAYEKWCLVIADAISGAQEMEQKLQTTNNSNDKRSPVDHIHADVYDRDATNYKLIQLHRPDTIQYESNGIVEDSVQLLSRATSIDTTQHGDSVVTVPEDINHGSHADICIEKLQCAELDTVTITSSDDEYESPKHYPERWREQCQPSAFGLPVKPWSRVRPLTARETMRRRLVSDARKHCMLSYDSTRMSVEQPEDELEGAFDLQWLERNRPDFCIA</sequence>
<dbReference type="CDD" id="cd00821">
    <property type="entry name" value="PH"/>
    <property type="match status" value="1"/>
</dbReference>
<accession>A0A329SXL7</accession>
<dbReference type="VEuPathDB" id="FungiDB:PC110_g3123"/>
<dbReference type="Proteomes" id="UP000760860">
    <property type="component" value="Unassembled WGS sequence"/>
</dbReference>
<protein>
    <recommendedName>
        <fullName evidence="9">PH domain-containing protein</fullName>
    </recommendedName>
</protein>
<reference evidence="1" key="2">
    <citation type="submission" date="2018-10" db="EMBL/GenBank/DDBJ databases">
        <title>Effector identification in a new, highly contiguous assembly of the strawberry crown rot pathogen Phytophthora cactorum.</title>
        <authorList>
            <person name="Armitage A.D."/>
            <person name="Nellist C.F."/>
            <person name="Bates H."/>
            <person name="Vickerstaff R.J."/>
            <person name="Harrison R.J."/>
        </authorList>
    </citation>
    <scope>NUCLEOTIDE SEQUENCE</scope>
    <source>
        <strain evidence="1">15-7</strain>
        <strain evidence="3">4032</strain>
        <strain evidence="2">4040</strain>
        <strain evidence="4">P415</strain>
        <strain evidence="5">P421</strain>
    </source>
</reference>
<keyword evidence="8" id="KW-1185">Reference proteome</keyword>
<evidence type="ECO:0000313" key="6">
    <source>
        <dbReference type="EMBL" id="KAG6952506.1"/>
    </source>
</evidence>
<organism evidence="7 8">
    <name type="scientific">Phytophthora cactorum</name>
    <dbReference type="NCBI Taxonomy" id="29920"/>
    <lineage>
        <taxon>Eukaryota</taxon>
        <taxon>Sar</taxon>
        <taxon>Stramenopiles</taxon>
        <taxon>Oomycota</taxon>
        <taxon>Peronosporomycetes</taxon>
        <taxon>Peronosporales</taxon>
        <taxon>Peronosporaceae</taxon>
        <taxon>Phytophthora</taxon>
    </lineage>
</organism>
<gene>
    <name evidence="6" type="ORF">JG687_00012961</name>
    <name evidence="7" type="ORF">PC110_g3123</name>
    <name evidence="1" type="ORF">PC113_g19141</name>
    <name evidence="3" type="ORF">PC115_g2240</name>
    <name evidence="2" type="ORF">PC117_g20758</name>
    <name evidence="4" type="ORF">PC118_g2180</name>
    <name evidence="5" type="ORF">PC129_g17887</name>
</gene>
<dbReference type="Proteomes" id="UP000774804">
    <property type="component" value="Unassembled WGS sequence"/>
</dbReference>
<dbReference type="EMBL" id="RCMI01000032">
    <property type="protein sequence ID" value="KAG2940906.1"/>
    <property type="molecule type" value="Genomic_DNA"/>
</dbReference>
<dbReference type="Proteomes" id="UP000251314">
    <property type="component" value="Unassembled WGS sequence"/>
</dbReference>
<name>A0A329SXL7_9STRA</name>
<dbReference type="EMBL" id="RCMV01000996">
    <property type="protein sequence ID" value="KAG3211127.1"/>
    <property type="molecule type" value="Genomic_DNA"/>
</dbReference>
<dbReference type="Proteomes" id="UP000688947">
    <property type="component" value="Unassembled WGS sequence"/>
</dbReference>
<dbReference type="OrthoDB" id="93814at2759"/>
<dbReference type="EMBL" id="RCMG01000956">
    <property type="protein sequence ID" value="KAG2840951.1"/>
    <property type="molecule type" value="Genomic_DNA"/>
</dbReference>
<comment type="caution">
    <text evidence="7">The sequence shown here is derived from an EMBL/GenBank/DDBJ whole genome shotgun (WGS) entry which is preliminary data.</text>
</comment>
<dbReference type="Proteomes" id="UP000735874">
    <property type="component" value="Unassembled WGS sequence"/>
</dbReference>
<dbReference type="Proteomes" id="UP000736787">
    <property type="component" value="Unassembled WGS sequence"/>
</dbReference>
<evidence type="ECO:0000313" key="5">
    <source>
        <dbReference type="EMBL" id="KAG3211127.1"/>
    </source>
</evidence>
<evidence type="ECO:0000313" key="2">
    <source>
        <dbReference type="EMBL" id="KAG2905417.1"/>
    </source>
</evidence>
<evidence type="ECO:0000313" key="3">
    <source>
        <dbReference type="EMBL" id="KAG2940906.1"/>
    </source>
</evidence>
<evidence type="ECO:0000313" key="7">
    <source>
        <dbReference type="EMBL" id="RAW40676.1"/>
    </source>
</evidence>
<evidence type="ECO:0000313" key="4">
    <source>
        <dbReference type="EMBL" id="KAG2996935.1"/>
    </source>
</evidence>
<dbReference type="EMBL" id="RCMK01000990">
    <property type="protein sequence ID" value="KAG2905417.1"/>
    <property type="molecule type" value="Genomic_DNA"/>
</dbReference>
<dbReference type="EMBL" id="JAENGZ010000913">
    <property type="protein sequence ID" value="KAG6952506.1"/>
    <property type="molecule type" value="Genomic_DNA"/>
</dbReference>
<dbReference type="SUPFAM" id="SSF50729">
    <property type="entry name" value="PH domain-like"/>
    <property type="match status" value="1"/>
</dbReference>
<proteinExistence type="predicted"/>
<dbReference type="EMBL" id="RCML01000031">
    <property type="protein sequence ID" value="KAG2996935.1"/>
    <property type="molecule type" value="Genomic_DNA"/>
</dbReference>
<evidence type="ECO:0000313" key="1">
    <source>
        <dbReference type="EMBL" id="KAG2840951.1"/>
    </source>
</evidence>
<dbReference type="AlphaFoldDB" id="A0A329SXL7"/>
<dbReference type="EMBL" id="MJFZ01000043">
    <property type="protein sequence ID" value="RAW40676.1"/>
    <property type="molecule type" value="Genomic_DNA"/>
</dbReference>
<reference evidence="7 8" key="1">
    <citation type="submission" date="2018-01" db="EMBL/GenBank/DDBJ databases">
        <title>Draft genome of the strawberry crown rot pathogen Phytophthora cactorum.</title>
        <authorList>
            <person name="Armitage A.D."/>
            <person name="Lysoe E."/>
            <person name="Nellist C.F."/>
            <person name="Harrison R.J."/>
            <person name="Brurberg M.B."/>
        </authorList>
    </citation>
    <scope>NUCLEOTIDE SEQUENCE [LARGE SCALE GENOMIC DNA]</scope>
    <source>
        <strain evidence="7 8">10300</strain>
    </source>
</reference>
<dbReference type="Proteomes" id="UP000697107">
    <property type="component" value="Unassembled WGS sequence"/>
</dbReference>